<dbReference type="Gene3D" id="2.40.30.170">
    <property type="match status" value="1"/>
</dbReference>
<dbReference type="GO" id="GO:0015562">
    <property type="term" value="F:efflux transmembrane transporter activity"/>
    <property type="evidence" value="ECO:0007669"/>
    <property type="project" value="TreeGrafter"/>
</dbReference>
<reference evidence="1 2" key="1">
    <citation type="submission" date="2020-02" db="EMBL/GenBank/DDBJ databases">
        <title>Rhodobacter translucens sp. nov., a novel bacterium isolated from activated sludge.</title>
        <authorList>
            <person name="Liu J."/>
        </authorList>
    </citation>
    <scope>NUCLEOTIDE SEQUENCE [LARGE SCALE GENOMIC DNA]</scope>
    <source>
        <strain evidence="1 2">HX-7-19</strain>
    </source>
</reference>
<dbReference type="Gene3D" id="1.10.287.470">
    <property type="entry name" value="Helix hairpin bin"/>
    <property type="match status" value="1"/>
</dbReference>
<organism evidence="1 2">
    <name type="scientific">Paragemmobacter kunshanensis</name>
    <dbReference type="NCBI Taxonomy" id="2583234"/>
    <lineage>
        <taxon>Bacteria</taxon>
        <taxon>Pseudomonadati</taxon>
        <taxon>Pseudomonadota</taxon>
        <taxon>Alphaproteobacteria</taxon>
        <taxon>Rhodobacterales</taxon>
        <taxon>Paracoccaceae</taxon>
        <taxon>Paragemmobacter</taxon>
    </lineage>
</organism>
<evidence type="ECO:0000313" key="2">
    <source>
        <dbReference type="Proteomes" id="UP000474758"/>
    </source>
</evidence>
<dbReference type="Gene3D" id="2.40.420.20">
    <property type="match status" value="1"/>
</dbReference>
<dbReference type="GO" id="GO:1990281">
    <property type="term" value="C:efflux pump complex"/>
    <property type="evidence" value="ECO:0007669"/>
    <property type="project" value="TreeGrafter"/>
</dbReference>
<comment type="caution">
    <text evidence="1">The sequence shown here is derived from an EMBL/GenBank/DDBJ whole genome shotgun (WGS) entry which is preliminary data.</text>
</comment>
<dbReference type="SUPFAM" id="SSF111369">
    <property type="entry name" value="HlyD-like secretion proteins"/>
    <property type="match status" value="1"/>
</dbReference>
<sequence length="487" mass="50052">MRFFGRAVGGLFLAAVTLALLALAVGVVMGALRERMAGGGPARPAEERVISANVVRVEAGHIVPVITAYGEVRSVRRLELRVPRAGRVAELSSSFADGAIVRAGEVLVRLDPAEATAARDLAAAALAEAEAAGREAARGLDLARDDLAQSEAQLALRGQALQRQRDIEARGAGSAAAVETAALAEAQAAQALLGSRSALAQAEAAVDQAAIAVSRARINLSEAERALSETVITAEFDGRLEGVAALVAGGQVGANEVLGTLIDPAALEVSFRLSTAQYARLIDSRGQLVEARASARLDVAGAALAAEGRIVRAGASGAEAGGGRVVYAALEAAPGLRPGDFVTVAVEEPALDGVADLPATAVDAQGRVLALDGEARLQEVAVEVLRRQGDRVIVAPGGLVGREVVAERSPLLGAGIKVRPVRPGEATEARAEPEMLDLTEERRAALIAAVEGNARMPQEAKARVLEQLKMERVPADVVARIEARAGG</sequence>
<keyword evidence="2" id="KW-1185">Reference proteome</keyword>
<gene>
    <name evidence="1" type="ORF">G5V65_06275</name>
</gene>
<dbReference type="RefSeq" id="WP_165047990.1">
    <property type="nucleotide sequence ID" value="NZ_JAALFE010000004.1"/>
</dbReference>
<dbReference type="Proteomes" id="UP000474758">
    <property type="component" value="Unassembled WGS sequence"/>
</dbReference>
<dbReference type="AlphaFoldDB" id="A0A6M1TRM4"/>
<dbReference type="PANTHER" id="PTHR30469">
    <property type="entry name" value="MULTIDRUG RESISTANCE PROTEIN MDTA"/>
    <property type="match status" value="1"/>
</dbReference>
<protein>
    <submittedName>
        <fullName evidence="1">HlyD family efflux transporter periplasmic adaptor subunit</fullName>
    </submittedName>
</protein>
<dbReference type="PANTHER" id="PTHR30469:SF29">
    <property type="entry name" value="BLR2860 PROTEIN"/>
    <property type="match status" value="1"/>
</dbReference>
<name>A0A6M1TRM4_9RHOB</name>
<proteinExistence type="predicted"/>
<dbReference type="EMBL" id="JAALFE010000004">
    <property type="protein sequence ID" value="NGQ90497.1"/>
    <property type="molecule type" value="Genomic_DNA"/>
</dbReference>
<accession>A0A6M1TRM4</accession>
<dbReference type="Gene3D" id="2.40.50.100">
    <property type="match status" value="1"/>
</dbReference>
<evidence type="ECO:0000313" key="1">
    <source>
        <dbReference type="EMBL" id="NGQ90497.1"/>
    </source>
</evidence>